<dbReference type="SUPFAM" id="SSF56112">
    <property type="entry name" value="Protein kinase-like (PK-like)"/>
    <property type="match status" value="1"/>
</dbReference>
<dbReference type="Pfam" id="PF00069">
    <property type="entry name" value="Pkinase"/>
    <property type="match status" value="1"/>
</dbReference>
<proteinExistence type="predicted"/>
<dbReference type="GO" id="GO:0005524">
    <property type="term" value="F:ATP binding"/>
    <property type="evidence" value="ECO:0007669"/>
    <property type="project" value="InterPro"/>
</dbReference>
<dbReference type="InterPro" id="IPR000719">
    <property type="entry name" value="Prot_kinase_dom"/>
</dbReference>
<reference evidence="3 4" key="1">
    <citation type="submission" date="2015-07" db="EMBL/GenBank/DDBJ databases">
        <title>Comparative genomics of the Sigatoka disease complex on banana suggests a link between parallel evolutionary changes in Pseudocercospora fijiensis and Pseudocercospora eumusae and increased virulence on the banana host.</title>
        <authorList>
            <person name="Chang T.-C."/>
            <person name="Salvucci A."/>
            <person name="Crous P.W."/>
            <person name="Stergiopoulos I."/>
        </authorList>
    </citation>
    <scope>NUCLEOTIDE SEQUENCE [LARGE SCALE GENOMIC DNA]</scope>
    <source>
        <strain evidence="3 4">CBS 114824</strain>
    </source>
</reference>
<dbReference type="Proteomes" id="UP000070133">
    <property type="component" value="Unassembled WGS sequence"/>
</dbReference>
<protein>
    <recommendedName>
        <fullName evidence="2">Protein kinase domain-containing protein</fullName>
    </recommendedName>
</protein>
<organism evidence="3 4">
    <name type="scientific">Pseudocercospora eumusae</name>
    <dbReference type="NCBI Taxonomy" id="321146"/>
    <lineage>
        <taxon>Eukaryota</taxon>
        <taxon>Fungi</taxon>
        <taxon>Dikarya</taxon>
        <taxon>Ascomycota</taxon>
        <taxon>Pezizomycotina</taxon>
        <taxon>Dothideomycetes</taxon>
        <taxon>Dothideomycetidae</taxon>
        <taxon>Mycosphaerellales</taxon>
        <taxon>Mycosphaerellaceae</taxon>
        <taxon>Pseudocercospora</taxon>
    </lineage>
</organism>
<dbReference type="EMBL" id="LFZN01000465">
    <property type="protein sequence ID" value="KXS93551.1"/>
    <property type="molecule type" value="Genomic_DNA"/>
</dbReference>
<dbReference type="STRING" id="321146.A0A139GTP8"/>
<dbReference type="InterPro" id="IPR050167">
    <property type="entry name" value="Ser_Thr_protein_kinase"/>
</dbReference>
<accession>A0A139GTP8</accession>
<gene>
    <name evidence="3" type="ORF">AC578_2252</name>
</gene>
<evidence type="ECO:0000259" key="2">
    <source>
        <dbReference type="PROSITE" id="PS50011"/>
    </source>
</evidence>
<evidence type="ECO:0000313" key="4">
    <source>
        <dbReference type="Proteomes" id="UP000070133"/>
    </source>
</evidence>
<dbReference type="OrthoDB" id="4062651at2759"/>
<dbReference type="Gene3D" id="1.10.510.10">
    <property type="entry name" value="Transferase(Phosphotransferase) domain 1"/>
    <property type="match status" value="1"/>
</dbReference>
<feature type="domain" description="Protein kinase" evidence="2">
    <location>
        <begin position="73"/>
        <end position="302"/>
    </location>
</feature>
<name>A0A139GTP8_9PEZI</name>
<evidence type="ECO:0000256" key="1">
    <source>
        <dbReference type="SAM" id="MobiDB-lite"/>
    </source>
</evidence>
<dbReference type="PROSITE" id="PS50011">
    <property type="entry name" value="PROTEIN_KINASE_DOM"/>
    <property type="match status" value="1"/>
</dbReference>
<dbReference type="GO" id="GO:0004672">
    <property type="term" value="F:protein kinase activity"/>
    <property type="evidence" value="ECO:0007669"/>
    <property type="project" value="InterPro"/>
</dbReference>
<sequence length="302" mass="33711">MDNTRSTAQTSVQEQYSSYSDGEDDAKELRLIKDNNGPHPTIIGEKQQQLADSGGNPPDEVSDIRSKRDLTVLCEVEDAETGAFLHLRRTLKRIPDEQIYPRATPSISILPHCRRDEKNLYIKRPQLTGCDDAEIAALLPGLLLEEARLLEILKIHPHPNLIKYHGCTLKNGRISGIALEKHEVLLLYRYEDRPLPFNTTACMDGIRAGVRHLHSLGLAHNDLNPMNVLLDKDDQPVIIDFGSCKKFGERLVSAGTPGWIDDEYIISARENDEAALLKIESWLAARGKEYECGHGDVACGTT</sequence>
<feature type="region of interest" description="Disordered" evidence="1">
    <location>
        <begin position="1"/>
        <end position="64"/>
    </location>
</feature>
<comment type="caution">
    <text evidence="3">The sequence shown here is derived from an EMBL/GenBank/DDBJ whole genome shotgun (WGS) entry which is preliminary data.</text>
</comment>
<keyword evidence="4" id="KW-1185">Reference proteome</keyword>
<feature type="compositionally biased region" description="Polar residues" evidence="1">
    <location>
        <begin position="1"/>
        <end position="20"/>
    </location>
</feature>
<evidence type="ECO:0000313" key="3">
    <source>
        <dbReference type="EMBL" id="KXS93551.1"/>
    </source>
</evidence>
<dbReference type="AlphaFoldDB" id="A0A139GTP8"/>
<dbReference type="PANTHER" id="PTHR23257">
    <property type="entry name" value="SERINE-THREONINE PROTEIN KINASE"/>
    <property type="match status" value="1"/>
</dbReference>
<dbReference type="GO" id="GO:0005737">
    <property type="term" value="C:cytoplasm"/>
    <property type="evidence" value="ECO:0007669"/>
    <property type="project" value="TreeGrafter"/>
</dbReference>
<dbReference type="InterPro" id="IPR011009">
    <property type="entry name" value="Kinase-like_dom_sf"/>
</dbReference>
<dbReference type="GO" id="GO:0007165">
    <property type="term" value="P:signal transduction"/>
    <property type="evidence" value="ECO:0007669"/>
    <property type="project" value="TreeGrafter"/>
</dbReference>